<name>A0A9Q0CH65_9POAL</name>
<evidence type="ECO:0000313" key="5">
    <source>
        <dbReference type="EMBL" id="KAJ1693906.1"/>
    </source>
</evidence>
<protein>
    <recommendedName>
        <fullName evidence="4">FAD-binding domain-containing protein</fullName>
    </recommendedName>
</protein>
<keyword evidence="6" id="KW-1185">Reference proteome</keyword>
<organism evidence="5 6">
    <name type="scientific">Rhynchospora breviuscula</name>
    <dbReference type="NCBI Taxonomy" id="2022672"/>
    <lineage>
        <taxon>Eukaryota</taxon>
        <taxon>Viridiplantae</taxon>
        <taxon>Streptophyta</taxon>
        <taxon>Embryophyta</taxon>
        <taxon>Tracheophyta</taxon>
        <taxon>Spermatophyta</taxon>
        <taxon>Magnoliopsida</taxon>
        <taxon>Liliopsida</taxon>
        <taxon>Poales</taxon>
        <taxon>Cyperaceae</taxon>
        <taxon>Cyperoideae</taxon>
        <taxon>Rhynchosporeae</taxon>
        <taxon>Rhynchospora</taxon>
    </lineage>
</organism>
<dbReference type="SUPFAM" id="SSF51905">
    <property type="entry name" value="FAD/NAD(P)-binding domain"/>
    <property type="match status" value="1"/>
</dbReference>
<evidence type="ECO:0000313" key="6">
    <source>
        <dbReference type="Proteomes" id="UP001151287"/>
    </source>
</evidence>
<proteinExistence type="inferred from homology"/>
<gene>
    <name evidence="5" type="ORF">LUZ63_010604</name>
</gene>
<dbReference type="GO" id="GO:0004497">
    <property type="term" value="F:monooxygenase activity"/>
    <property type="evidence" value="ECO:0007669"/>
    <property type="project" value="UniProtKB-KW"/>
</dbReference>
<keyword evidence="1" id="KW-0560">Oxidoreductase</keyword>
<reference evidence="5" key="1">
    <citation type="journal article" date="2022" name="Cell">
        <title>Repeat-based holocentromeres influence genome architecture and karyotype evolution.</title>
        <authorList>
            <person name="Hofstatter P.G."/>
            <person name="Thangavel G."/>
            <person name="Lux T."/>
            <person name="Neumann P."/>
            <person name="Vondrak T."/>
            <person name="Novak P."/>
            <person name="Zhang M."/>
            <person name="Costa L."/>
            <person name="Castellani M."/>
            <person name="Scott A."/>
            <person name="Toegelov H."/>
            <person name="Fuchs J."/>
            <person name="Mata-Sucre Y."/>
            <person name="Dias Y."/>
            <person name="Vanzela A.L.L."/>
            <person name="Huettel B."/>
            <person name="Almeida C.C.S."/>
            <person name="Simkova H."/>
            <person name="Souza G."/>
            <person name="Pedrosa-Harand A."/>
            <person name="Macas J."/>
            <person name="Mayer K.F.X."/>
            <person name="Houben A."/>
            <person name="Marques A."/>
        </authorList>
    </citation>
    <scope>NUCLEOTIDE SEQUENCE</scope>
    <source>
        <tissue evidence="5">Leaves</tissue>
    </source>
</reference>
<dbReference type="Pfam" id="PF01494">
    <property type="entry name" value="FAD_binding_3"/>
    <property type="match status" value="1"/>
</dbReference>
<dbReference type="PANTHER" id="PTHR45934:SF28">
    <property type="entry name" value="OS03G0153100 PROTEIN"/>
    <property type="match status" value="1"/>
</dbReference>
<dbReference type="PANTHER" id="PTHR45934">
    <property type="entry name" value="FAD/NAD(P)-BINDING OXIDOREDUCTASE FAMILY PROTEIN"/>
    <property type="match status" value="1"/>
</dbReference>
<sequence length="410" mass="45329">MELVEDIVIVGAGIAGLATALGLHRKGVKSLVLESSPTLRTSGYAIGTWTNAWHALDALGIGNKVREHHRLVERECLMHFSELASCSGMVVVLSASSGATSAELKLKGLQGKTGKHEFRSVRRDSLVEILAKELPKDTIRYSSKVVLIEDDGNPKLLHLADGSIIKAKVAVGCDGIYSAVAKCIGLKEPSFSGRLSTRGYAEYPTNHGFKPEFVVITGGGIRIGMLPNSERSIYWFFTWRPSKKDKVQQSMENMREFVIQKLTSLKVPNEIIQVIERSEMSQVFSTELKYRSPFSLLFGRIIKGNVCVIGDALHPMTPDIGQGGCMALEDSVILARYLSDAVYKGKIEEGLEKFANDRRWRCAEVVARAYIVGFIQQSSNWLLSFLREKVFARTLARALLKTPDYDCGKL</sequence>
<dbReference type="OrthoDB" id="655030at2759"/>
<dbReference type="PRINTS" id="PR00420">
    <property type="entry name" value="RNGMNOXGNASE"/>
</dbReference>
<keyword evidence="2" id="KW-0503">Monooxygenase</keyword>
<evidence type="ECO:0000259" key="4">
    <source>
        <dbReference type="Pfam" id="PF01494"/>
    </source>
</evidence>
<dbReference type="AlphaFoldDB" id="A0A9Q0CH65"/>
<dbReference type="GO" id="GO:0071949">
    <property type="term" value="F:FAD binding"/>
    <property type="evidence" value="ECO:0007669"/>
    <property type="project" value="InterPro"/>
</dbReference>
<dbReference type="EMBL" id="JAMQYH010000003">
    <property type="protein sequence ID" value="KAJ1693906.1"/>
    <property type="molecule type" value="Genomic_DNA"/>
</dbReference>
<comment type="caution">
    <text evidence="5">The sequence shown here is derived from an EMBL/GenBank/DDBJ whole genome shotgun (WGS) entry which is preliminary data.</text>
</comment>
<evidence type="ECO:0000256" key="3">
    <source>
        <dbReference type="ARBA" id="ARBA00024018"/>
    </source>
</evidence>
<evidence type="ECO:0000256" key="2">
    <source>
        <dbReference type="ARBA" id="ARBA00023033"/>
    </source>
</evidence>
<dbReference type="Gene3D" id="3.50.50.60">
    <property type="entry name" value="FAD/NAD(P)-binding domain"/>
    <property type="match status" value="1"/>
</dbReference>
<dbReference type="Proteomes" id="UP001151287">
    <property type="component" value="Unassembled WGS sequence"/>
</dbReference>
<dbReference type="InterPro" id="IPR002938">
    <property type="entry name" value="FAD-bd"/>
</dbReference>
<comment type="similarity">
    <text evidence="3">Belongs to the 3-hydroxybenzoate 6-hydroxylase family.</text>
</comment>
<dbReference type="InterPro" id="IPR044560">
    <property type="entry name" value="MOase"/>
</dbReference>
<feature type="domain" description="FAD-binding" evidence="4">
    <location>
        <begin position="6"/>
        <end position="368"/>
    </location>
</feature>
<evidence type="ECO:0000256" key="1">
    <source>
        <dbReference type="ARBA" id="ARBA00023002"/>
    </source>
</evidence>
<dbReference type="InterPro" id="IPR036188">
    <property type="entry name" value="FAD/NAD-bd_sf"/>
</dbReference>
<accession>A0A9Q0CH65</accession>